<proteinExistence type="predicted"/>
<protein>
    <submittedName>
        <fullName evidence="1">Uncharacterized protein</fullName>
    </submittedName>
</protein>
<keyword evidence="2" id="KW-1185">Reference proteome</keyword>
<name>A0A316G7J5_9RHOB</name>
<comment type="caution">
    <text evidence="1">The sequence shown here is derived from an EMBL/GenBank/DDBJ whole genome shotgun (WGS) entry which is preliminary data.</text>
</comment>
<gene>
    <name evidence="1" type="ORF">C8D95_103155</name>
</gene>
<evidence type="ECO:0000313" key="1">
    <source>
        <dbReference type="EMBL" id="PWK56921.1"/>
    </source>
</evidence>
<dbReference type="Proteomes" id="UP000245390">
    <property type="component" value="Unassembled WGS sequence"/>
</dbReference>
<evidence type="ECO:0000313" key="2">
    <source>
        <dbReference type="Proteomes" id="UP000245390"/>
    </source>
</evidence>
<dbReference type="RefSeq" id="WP_277601040.1">
    <property type="nucleotide sequence ID" value="NZ_CP034588.1"/>
</dbReference>
<organism evidence="1 2">
    <name type="scientific">Silicimonas algicola</name>
    <dbReference type="NCBI Taxonomy" id="1826607"/>
    <lineage>
        <taxon>Bacteria</taxon>
        <taxon>Pseudomonadati</taxon>
        <taxon>Pseudomonadota</taxon>
        <taxon>Alphaproteobacteria</taxon>
        <taxon>Rhodobacterales</taxon>
        <taxon>Paracoccaceae</taxon>
    </lineage>
</organism>
<dbReference type="AlphaFoldDB" id="A0A316G7J5"/>
<sequence length="41" mass="4794">MSLFLAALRRRLAGRRFTRAVERHARAADDLDRALREVLSR</sequence>
<accession>A0A316G7J5</accession>
<dbReference type="EMBL" id="QGGV01000003">
    <property type="protein sequence ID" value="PWK56921.1"/>
    <property type="molecule type" value="Genomic_DNA"/>
</dbReference>
<reference evidence="1 2" key="1">
    <citation type="submission" date="2018-05" db="EMBL/GenBank/DDBJ databases">
        <title>Genomic Encyclopedia of Type Strains, Phase IV (KMG-IV): sequencing the most valuable type-strain genomes for metagenomic binning, comparative biology and taxonomic classification.</title>
        <authorList>
            <person name="Goeker M."/>
        </authorList>
    </citation>
    <scope>NUCLEOTIDE SEQUENCE [LARGE SCALE GENOMIC DNA]</scope>
    <source>
        <strain evidence="1 2">DSM 103371</strain>
    </source>
</reference>